<gene>
    <name evidence="2" type="ORF">B0H16DRAFT_1494732</name>
</gene>
<evidence type="ECO:0000256" key="1">
    <source>
        <dbReference type="SAM" id="MobiDB-lite"/>
    </source>
</evidence>
<sequence>MAMKRKFSEDSDNAFLDGRNNAKQLKLVPFPNYLVDEDSVMSEAEPLSFDQHHTRFPSNVSSASSASESSPSSSPPYPTFDLYPLPFFSADGTVNPNSHNFAHYAAQQPPSPSVGLLQPSSSFSHHGSGCSQIPKLKVACASGLNGQRTMWSFCEQCGAISMVDGASS</sequence>
<proteinExistence type="predicted"/>
<feature type="region of interest" description="Disordered" evidence="1">
    <location>
        <begin position="1"/>
        <end position="21"/>
    </location>
</feature>
<organism evidence="2 3">
    <name type="scientific">Mycena metata</name>
    <dbReference type="NCBI Taxonomy" id="1033252"/>
    <lineage>
        <taxon>Eukaryota</taxon>
        <taxon>Fungi</taxon>
        <taxon>Dikarya</taxon>
        <taxon>Basidiomycota</taxon>
        <taxon>Agaricomycotina</taxon>
        <taxon>Agaricomycetes</taxon>
        <taxon>Agaricomycetidae</taxon>
        <taxon>Agaricales</taxon>
        <taxon>Marasmiineae</taxon>
        <taxon>Mycenaceae</taxon>
        <taxon>Mycena</taxon>
    </lineage>
</organism>
<name>A0AAD7KCN6_9AGAR</name>
<protein>
    <submittedName>
        <fullName evidence="2">Uncharacterized protein</fullName>
    </submittedName>
</protein>
<accession>A0AAD7KCN6</accession>
<comment type="caution">
    <text evidence="2">The sequence shown here is derived from an EMBL/GenBank/DDBJ whole genome shotgun (WGS) entry which is preliminary data.</text>
</comment>
<feature type="region of interest" description="Disordered" evidence="1">
    <location>
        <begin position="45"/>
        <end position="77"/>
    </location>
</feature>
<dbReference type="AlphaFoldDB" id="A0AAD7KCN6"/>
<dbReference type="EMBL" id="JARKIB010000003">
    <property type="protein sequence ID" value="KAJ7782881.1"/>
    <property type="molecule type" value="Genomic_DNA"/>
</dbReference>
<reference evidence="2" key="1">
    <citation type="submission" date="2023-03" db="EMBL/GenBank/DDBJ databases">
        <title>Massive genome expansion in bonnet fungi (Mycena s.s.) driven by repeated elements and novel gene families across ecological guilds.</title>
        <authorList>
            <consortium name="Lawrence Berkeley National Laboratory"/>
            <person name="Harder C.B."/>
            <person name="Miyauchi S."/>
            <person name="Viragh M."/>
            <person name="Kuo A."/>
            <person name="Thoen E."/>
            <person name="Andreopoulos B."/>
            <person name="Lu D."/>
            <person name="Skrede I."/>
            <person name="Drula E."/>
            <person name="Henrissat B."/>
            <person name="Morin E."/>
            <person name="Kohler A."/>
            <person name="Barry K."/>
            <person name="LaButti K."/>
            <person name="Morin E."/>
            <person name="Salamov A."/>
            <person name="Lipzen A."/>
            <person name="Mereny Z."/>
            <person name="Hegedus B."/>
            <person name="Baldrian P."/>
            <person name="Stursova M."/>
            <person name="Weitz H."/>
            <person name="Taylor A."/>
            <person name="Grigoriev I.V."/>
            <person name="Nagy L.G."/>
            <person name="Martin F."/>
            <person name="Kauserud H."/>
        </authorList>
    </citation>
    <scope>NUCLEOTIDE SEQUENCE</scope>
    <source>
        <strain evidence="2">CBHHK182m</strain>
    </source>
</reference>
<dbReference type="Proteomes" id="UP001215598">
    <property type="component" value="Unassembled WGS sequence"/>
</dbReference>
<feature type="compositionally biased region" description="Low complexity" evidence="1">
    <location>
        <begin position="57"/>
        <end position="72"/>
    </location>
</feature>
<evidence type="ECO:0000313" key="3">
    <source>
        <dbReference type="Proteomes" id="UP001215598"/>
    </source>
</evidence>
<evidence type="ECO:0000313" key="2">
    <source>
        <dbReference type="EMBL" id="KAJ7782881.1"/>
    </source>
</evidence>
<keyword evidence="3" id="KW-1185">Reference proteome</keyword>